<protein>
    <submittedName>
        <fullName evidence="9">Archaeosortase/exosortase family protein</fullName>
    </submittedName>
</protein>
<keyword evidence="4 8" id="KW-0812">Transmembrane</keyword>
<evidence type="ECO:0000313" key="10">
    <source>
        <dbReference type="Proteomes" id="UP001324993"/>
    </source>
</evidence>
<feature type="transmembrane region" description="Helical" evidence="8">
    <location>
        <begin position="54"/>
        <end position="74"/>
    </location>
</feature>
<accession>A0ABZ0RDK4</accession>
<gene>
    <name evidence="9" type="ORF">SH580_11285</name>
</gene>
<keyword evidence="10" id="KW-1185">Reference proteome</keyword>
<evidence type="ECO:0000256" key="7">
    <source>
        <dbReference type="ARBA" id="ARBA00023136"/>
    </source>
</evidence>
<dbReference type="InterPro" id="IPR026392">
    <property type="entry name" value="Exo/Archaeosortase_dom"/>
</dbReference>
<keyword evidence="6 8" id="KW-1133">Transmembrane helix</keyword>
<sequence length="302" mass="33413">MPIRQQLVSSFTEKYRQPSFWLHVLLFGLLTAALWPLTTWFAQTANDQSRIFNALIVLVAASVLLVRFGGVTVTQPLELNASARRALYAAYGLLMATYLVPMVADAAWARLLIIPAYCCALAAMVRFVFGEGTQRLTRTVAGTLCAFLLLSILMEPLDWPLRSMAGQWSGYVLGLFGQSTDLGLVGQEAGPPMLILMVNDYPFHVASECNGFGVILTSLLLSLLLAIYRRLNVFDLCLNMLAGVIIGFIFNTLRIVIIVMLAPSQMEHYHLMHEIVGGLTYWACLILVWVSLNGPTRPEAIK</sequence>
<dbReference type="NCBIfam" id="TIGR04178">
    <property type="entry name" value="exo_archaeo"/>
    <property type="match status" value="1"/>
</dbReference>
<dbReference type="Pfam" id="PF09721">
    <property type="entry name" value="Exosortase_EpsH"/>
    <property type="match status" value="1"/>
</dbReference>
<dbReference type="Proteomes" id="UP001324993">
    <property type="component" value="Chromosome"/>
</dbReference>
<evidence type="ECO:0000256" key="4">
    <source>
        <dbReference type="ARBA" id="ARBA00022692"/>
    </source>
</evidence>
<feature type="transmembrane region" description="Helical" evidence="8">
    <location>
        <begin position="275"/>
        <end position="292"/>
    </location>
</feature>
<keyword evidence="2" id="KW-1003">Cell membrane</keyword>
<reference evidence="9 10" key="1">
    <citation type="submission" date="2023-11" db="EMBL/GenBank/DDBJ databases">
        <title>Coraliomargarita sp. nov., isolated from marine algae.</title>
        <authorList>
            <person name="Lee J.K."/>
            <person name="Baek J.H."/>
            <person name="Kim J.M."/>
            <person name="Choi D.G."/>
            <person name="Jeon C.O."/>
        </authorList>
    </citation>
    <scope>NUCLEOTIDE SEQUENCE [LARGE SCALE GENOMIC DNA]</scope>
    <source>
        <strain evidence="9 10">J2-16</strain>
    </source>
</reference>
<keyword evidence="7 8" id="KW-0472">Membrane</keyword>
<proteinExistence type="predicted"/>
<evidence type="ECO:0000256" key="2">
    <source>
        <dbReference type="ARBA" id="ARBA00022475"/>
    </source>
</evidence>
<dbReference type="InterPro" id="IPR019127">
    <property type="entry name" value="Exosortase"/>
</dbReference>
<dbReference type="RefSeq" id="WP_319830980.1">
    <property type="nucleotide sequence ID" value="NZ_CP138858.1"/>
</dbReference>
<evidence type="ECO:0000256" key="6">
    <source>
        <dbReference type="ARBA" id="ARBA00022989"/>
    </source>
</evidence>
<feature type="transmembrane region" description="Helical" evidence="8">
    <location>
        <begin position="240"/>
        <end position="263"/>
    </location>
</feature>
<evidence type="ECO:0000256" key="8">
    <source>
        <dbReference type="SAM" id="Phobius"/>
    </source>
</evidence>
<keyword evidence="5" id="KW-0378">Hydrolase</keyword>
<evidence type="ECO:0000313" key="9">
    <source>
        <dbReference type="EMBL" id="WPJ94016.1"/>
    </source>
</evidence>
<evidence type="ECO:0000256" key="5">
    <source>
        <dbReference type="ARBA" id="ARBA00022801"/>
    </source>
</evidence>
<name>A0ABZ0RDK4_9BACT</name>
<organism evidence="9 10">
    <name type="scientific">Coraliomargarita algicola</name>
    <dbReference type="NCBI Taxonomy" id="3092156"/>
    <lineage>
        <taxon>Bacteria</taxon>
        <taxon>Pseudomonadati</taxon>
        <taxon>Verrucomicrobiota</taxon>
        <taxon>Opitutia</taxon>
        <taxon>Puniceicoccales</taxon>
        <taxon>Coraliomargaritaceae</taxon>
        <taxon>Coraliomargarita</taxon>
    </lineage>
</organism>
<feature type="transmembrane region" description="Helical" evidence="8">
    <location>
        <begin position="136"/>
        <end position="154"/>
    </location>
</feature>
<feature type="transmembrane region" description="Helical" evidence="8">
    <location>
        <begin position="86"/>
        <end position="104"/>
    </location>
</feature>
<comment type="subcellular location">
    <subcellularLocation>
        <location evidence="1">Cell membrane</location>
        <topology evidence="1">Multi-pass membrane protein</topology>
    </subcellularLocation>
</comment>
<feature type="transmembrane region" description="Helical" evidence="8">
    <location>
        <begin position="20"/>
        <end position="42"/>
    </location>
</feature>
<evidence type="ECO:0000256" key="3">
    <source>
        <dbReference type="ARBA" id="ARBA00022670"/>
    </source>
</evidence>
<feature type="transmembrane region" description="Helical" evidence="8">
    <location>
        <begin position="211"/>
        <end position="228"/>
    </location>
</feature>
<feature type="transmembrane region" description="Helical" evidence="8">
    <location>
        <begin position="110"/>
        <end position="129"/>
    </location>
</feature>
<evidence type="ECO:0000256" key="1">
    <source>
        <dbReference type="ARBA" id="ARBA00004651"/>
    </source>
</evidence>
<dbReference type="EMBL" id="CP138858">
    <property type="protein sequence ID" value="WPJ94016.1"/>
    <property type="molecule type" value="Genomic_DNA"/>
</dbReference>
<keyword evidence="3" id="KW-0645">Protease</keyword>